<dbReference type="EMBL" id="BGPR01064103">
    <property type="protein sequence ID" value="GBO39180.1"/>
    <property type="molecule type" value="Genomic_DNA"/>
</dbReference>
<reference evidence="2 3" key="1">
    <citation type="journal article" date="2019" name="Sci. Rep.">
        <title>Orb-weaving spider Araneus ventricosus genome elucidates the spidroin gene catalogue.</title>
        <authorList>
            <person name="Kono N."/>
            <person name="Nakamura H."/>
            <person name="Ohtoshi R."/>
            <person name="Moran D.A.P."/>
            <person name="Shinohara A."/>
            <person name="Yoshida Y."/>
            <person name="Fujiwara M."/>
            <person name="Mori M."/>
            <person name="Tomita M."/>
            <person name="Arakawa K."/>
        </authorList>
    </citation>
    <scope>NUCLEOTIDE SEQUENCE [LARGE SCALE GENOMIC DNA]</scope>
</reference>
<feature type="compositionally biased region" description="Basic and acidic residues" evidence="1">
    <location>
        <begin position="1"/>
        <end position="12"/>
    </location>
</feature>
<proteinExistence type="predicted"/>
<accession>A0A4Y2WRT7</accession>
<evidence type="ECO:0000256" key="1">
    <source>
        <dbReference type="SAM" id="MobiDB-lite"/>
    </source>
</evidence>
<name>A0A4Y2WRT7_ARAVE</name>
<keyword evidence="3" id="KW-1185">Reference proteome</keyword>
<gene>
    <name evidence="2" type="ORF">AVEN_77878_1</name>
</gene>
<feature type="region of interest" description="Disordered" evidence="1">
    <location>
        <begin position="1"/>
        <end position="38"/>
    </location>
</feature>
<protein>
    <submittedName>
        <fullName evidence="2">Uncharacterized protein</fullName>
    </submittedName>
</protein>
<dbReference type="Proteomes" id="UP000499080">
    <property type="component" value="Unassembled WGS sequence"/>
</dbReference>
<sequence>MFRPVEISKESDTLGGFEPAIPGLETDAHPLGRGLECE</sequence>
<evidence type="ECO:0000313" key="3">
    <source>
        <dbReference type="Proteomes" id="UP000499080"/>
    </source>
</evidence>
<dbReference type="AlphaFoldDB" id="A0A4Y2WRT7"/>
<organism evidence="2 3">
    <name type="scientific">Araneus ventricosus</name>
    <name type="common">Orbweaver spider</name>
    <name type="synonym">Epeira ventricosa</name>
    <dbReference type="NCBI Taxonomy" id="182803"/>
    <lineage>
        <taxon>Eukaryota</taxon>
        <taxon>Metazoa</taxon>
        <taxon>Ecdysozoa</taxon>
        <taxon>Arthropoda</taxon>
        <taxon>Chelicerata</taxon>
        <taxon>Arachnida</taxon>
        <taxon>Araneae</taxon>
        <taxon>Araneomorphae</taxon>
        <taxon>Entelegynae</taxon>
        <taxon>Araneoidea</taxon>
        <taxon>Araneidae</taxon>
        <taxon>Araneus</taxon>
    </lineage>
</organism>
<evidence type="ECO:0000313" key="2">
    <source>
        <dbReference type="EMBL" id="GBO39180.1"/>
    </source>
</evidence>
<comment type="caution">
    <text evidence="2">The sequence shown here is derived from an EMBL/GenBank/DDBJ whole genome shotgun (WGS) entry which is preliminary data.</text>
</comment>
<feature type="compositionally biased region" description="Basic and acidic residues" evidence="1">
    <location>
        <begin position="26"/>
        <end position="38"/>
    </location>
</feature>
<feature type="non-terminal residue" evidence="2">
    <location>
        <position position="38"/>
    </location>
</feature>